<accession>A0A402CQJ5</accession>
<dbReference type="EMBL" id="AP025739">
    <property type="protein sequence ID" value="BDI34406.1"/>
    <property type="molecule type" value="Genomic_DNA"/>
</dbReference>
<dbReference type="InterPro" id="IPR020843">
    <property type="entry name" value="ER"/>
</dbReference>
<dbReference type="Pfam" id="PF00107">
    <property type="entry name" value="ADH_zinc_N"/>
    <property type="match status" value="1"/>
</dbReference>
<dbReference type="SUPFAM" id="SSF50129">
    <property type="entry name" value="GroES-like"/>
    <property type="match status" value="1"/>
</dbReference>
<reference evidence="1 2" key="1">
    <citation type="journal article" date="2019" name="Int. J. Syst. Evol. Microbiol.">
        <title>Capsulimonas corticalis gen. nov., sp. nov., an aerobic capsulated bacterium, of a novel bacterial order, Capsulimonadales ord. nov., of the class Armatimonadia of the phylum Armatimonadetes.</title>
        <authorList>
            <person name="Li J."/>
            <person name="Kudo C."/>
            <person name="Tonouchi A."/>
        </authorList>
    </citation>
    <scope>NUCLEOTIDE SEQUENCE [LARGE SCALE GENOMIC DNA]</scope>
    <source>
        <strain evidence="1 2">AX-7</strain>
    </source>
</reference>
<dbReference type="Gene3D" id="3.90.180.10">
    <property type="entry name" value="Medium-chain alcohol dehydrogenases, catalytic domain"/>
    <property type="match status" value="1"/>
</dbReference>
<evidence type="ECO:0000313" key="2">
    <source>
        <dbReference type="Proteomes" id="UP000287394"/>
    </source>
</evidence>
<dbReference type="Pfam" id="PF08240">
    <property type="entry name" value="ADH_N"/>
    <property type="match status" value="1"/>
</dbReference>
<dbReference type="PANTHER" id="PTHR45033:SF2">
    <property type="entry name" value="ZINC-TYPE ALCOHOL DEHYDROGENASE-LIKE PROTEIN C1773.06C"/>
    <property type="match status" value="1"/>
</dbReference>
<dbReference type="InterPro" id="IPR036291">
    <property type="entry name" value="NAD(P)-bd_dom_sf"/>
</dbReference>
<sequence length="336" mass="36020">MKSYYIGDGVGLDGLTLIDRPEPNAAPGRVVVRMRAFSLNFRDLEIVHGRFGPQTPRHMVPVSDGVGEVVAVGEGVTRFSVGDRVSGNFMQEWVDGAFDIGIHNSALGGPIDGVLAEYVAFPEHSLVKVPAYLTDEEAATLPCAAVTVWNALFAGGNARPGQTIVIQGTGGVSIFALQFAKLAGLKTIVTSSSDAKLARVVTMGADAVINYRTTPDWDHEVLTLTDGRGADIVLDVSGEDTIARSINAARSLGDVPIVGFLSGKSFTASLMPLLLKNVIVRGVSVGSRRMFEQMNEAISHHELHPVIDRVFEFEEARAAYEYLESGKHFGKVVIRA</sequence>
<dbReference type="InterPro" id="IPR013149">
    <property type="entry name" value="ADH-like_C"/>
</dbReference>
<name>A0A402CQJ5_9BACT</name>
<dbReference type="CDD" id="cd08276">
    <property type="entry name" value="MDR7"/>
    <property type="match status" value="1"/>
</dbReference>
<dbReference type="RefSeq" id="WP_119319773.1">
    <property type="nucleotide sequence ID" value="NZ_AP025739.1"/>
</dbReference>
<dbReference type="SUPFAM" id="SSF51735">
    <property type="entry name" value="NAD(P)-binding Rossmann-fold domains"/>
    <property type="match status" value="1"/>
</dbReference>
<dbReference type="Proteomes" id="UP000287394">
    <property type="component" value="Chromosome"/>
</dbReference>
<gene>
    <name evidence="1" type="primary">adhP_2</name>
    <name evidence="1" type="ORF">CCAX7_64570</name>
</gene>
<dbReference type="KEGG" id="ccot:CCAX7_64570"/>
<dbReference type="GO" id="GO:0016491">
    <property type="term" value="F:oxidoreductase activity"/>
    <property type="evidence" value="ECO:0007669"/>
    <property type="project" value="InterPro"/>
</dbReference>
<protein>
    <submittedName>
        <fullName evidence="1">NADPH:quinone oxidoreductase</fullName>
    </submittedName>
</protein>
<dbReference type="InterPro" id="IPR052711">
    <property type="entry name" value="Zinc_ADH-like"/>
</dbReference>
<dbReference type="InterPro" id="IPR011032">
    <property type="entry name" value="GroES-like_sf"/>
</dbReference>
<proteinExistence type="predicted"/>
<dbReference type="InterPro" id="IPR013154">
    <property type="entry name" value="ADH-like_N"/>
</dbReference>
<dbReference type="SMART" id="SM00829">
    <property type="entry name" value="PKS_ER"/>
    <property type="match status" value="1"/>
</dbReference>
<dbReference type="OrthoDB" id="648910at2"/>
<dbReference type="FunCoup" id="A0A402CQJ5">
    <property type="interactions" value="372"/>
</dbReference>
<dbReference type="Gene3D" id="3.40.50.720">
    <property type="entry name" value="NAD(P)-binding Rossmann-like Domain"/>
    <property type="match status" value="1"/>
</dbReference>
<evidence type="ECO:0000313" key="1">
    <source>
        <dbReference type="EMBL" id="BDI34406.1"/>
    </source>
</evidence>
<dbReference type="AlphaFoldDB" id="A0A402CQJ5"/>
<organism evidence="1 2">
    <name type="scientific">Capsulimonas corticalis</name>
    <dbReference type="NCBI Taxonomy" id="2219043"/>
    <lineage>
        <taxon>Bacteria</taxon>
        <taxon>Bacillati</taxon>
        <taxon>Armatimonadota</taxon>
        <taxon>Armatimonadia</taxon>
        <taxon>Capsulimonadales</taxon>
        <taxon>Capsulimonadaceae</taxon>
        <taxon>Capsulimonas</taxon>
    </lineage>
</organism>
<keyword evidence="2" id="KW-1185">Reference proteome</keyword>
<dbReference type="PANTHER" id="PTHR45033">
    <property type="match status" value="1"/>
</dbReference>